<dbReference type="PANTHER" id="PTHR24321:SF8">
    <property type="entry name" value="ESTRADIOL 17-BETA-DEHYDROGENASE 8-RELATED"/>
    <property type="match status" value="1"/>
</dbReference>
<evidence type="ECO:0000256" key="2">
    <source>
        <dbReference type="ARBA" id="ARBA00023002"/>
    </source>
</evidence>
<reference evidence="3 4" key="1">
    <citation type="submission" date="2017-02" db="EMBL/GenBank/DDBJ databases">
        <title>The new phylogeny of genus Mycobacterium.</title>
        <authorList>
            <person name="Tortoli E."/>
            <person name="Trovato A."/>
            <person name="Cirillo D.M."/>
        </authorList>
    </citation>
    <scope>NUCLEOTIDE SEQUENCE [LARGE SCALE GENOMIC DNA]</scope>
    <source>
        <strain evidence="3 4">FI-09383</strain>
    </source>
</reference>
<dbReference type="PRINTS" id="PR00080">
    <property type="entry name" value="SDRFAMILY"/>
</dbReference>
<dbReference type="FunFam" id="3.40.50.720:FF:000084">
    <property type="entry name" value="Short-chain dehydrogenase reductase"/>
    <property type="match status" value="1"/>
</dbReference>
<name>A0A1X0D4K2_9MYCO</name>
<evidence type="ECO:0000313" key="3">
    <source>
        <dbReference type="EMBL" id="ORA67159.1"/>
    </source>
</evidence>
<dbReference type="CDD" id="cd05233">
    <property type="entry name" value="SDR_c"/>
    <property type="match status" value="1"/>
</dbReference>
<keyword evidence="2" id="KW-0560">Oxidoreductase</keyword>
<sequence>MESFVDSLAGKSIIVTGAAGGIGRAAALILARRGAVVTAVDVLSAEGEETVELIAAEGGKASFAQVDVSSEDQVEALVQRVVSETGRLHGAFNNAGVEQTNMPLHLMPLEEWRRVNEVDLTGVFLCMKHEIAAMLNSGGGAIVNTASVLGEAGMPQAAAYIAAKHGVVGLTRAAATEYSKSGIRINTVMPGVIASPMFERHQDDPQYADQIAAIIAAHPIGRPGRPEEIVEAAAWLLSDAASFITGSAFAVDGGYLAQ</sequence>
<dbReference type="SUPFAM" id="SSF51735">
    <property type="entry name" value="NAD(P)-binding Rossmann-fold domains"/>
    <property type="match status" value="1"/>
</dbReference>
<dbReference type="Gene3D" id="3.40.50.720">
    <property type="entry name" value="NAD(P)-binding Rossmann-like Domain"/>
    <property type="match status" value="1"/>
</dbReference>
<dbReference type="PANTHER" id="PTHR24321">
    <property type="entry name" value="DEHYDROGENASES, SHORT CHAIN"/>
    <property type="match status" value="1"/>
</dbReference>
<organism evidence="3 4">
    <name type="scientific">Mycolicibacterium elephantis</name>
    <dbReference type="NCBI Taxonomy" id="81858"/>
    <lineage>
        <taxon>Bacteria</taxon>
        <taxon>Bacillati</taxon>
        <taxon>Actinomycetota</taxon>
        <taxon>Actinomycetes</taxon>
        <taxon>Mycobacteriales</taxon>
        <taxon>Mycobacteriaceae</taxon>
        <taxon>Mycolicibacterium</taxon>
    </lineage>
</organism>
<dbReference type="AlphaFoldDB" id="A0A1X0D4K2"/>
<accession>A0A1X0D4K2</accession>
<dbReference type="RefSeq" id="WP_083042702.1">
    <property type="nucleotide sequence ID" value="NZ_MVHP01000006.1"/>
</dbReference>
<dbReference type="EMBL" id="MVHP01000006">
    <property type="protein sequence ID" value="ORA67159.1"/>
    <property type="molecule type" value="Genomic_DNA"/>
</dbReference>
<dbReference type="InterPro" id="IPR036291">
    <property type="entry name" value="NAD(P)-bd_dom_sf"/>
</dbReference>
<dbReference type="PRINTS" id="PR00081">
    <property type="entry name" value="GDHRDH"/>
</dbReference>
<comment type="similarity">
    <text evidence="1">Belongs to the short-chain dehydrogenases/reductases (SDR) family.</text>
</comment>
<dbReference type="Pfam" id="PF13561">
    <property type="entry name" value="adh_short_C2"/>
    <property type="match status" value="1"/>
</dbReference>
<dbReference type="OrthoDB" id="7064009at2"/>
<dbReference type="Proteomes" id="UP000192772">
    <property type="component" value="Unassembled WGS sequence"/>
</dbReference>
<gene>
    <name evidence="3" type="ORF">BST23_07325</name>
</gene>
<comment type="caution">
    <text evidence="3">The sequence shown here is derived from an EMBL/GenBank/DDBJ whole genome shotgun (WGS) entry which is preliminary data.</text>
</comment>
<evidence type="ECO:0000256" key="1">
    <source>
        <dbReference type="ARBA" id="ARBA00006484"/>
    </source>
</evidence>
<dbReference type="InterPro" id="IPR002347">
    <property type="entry name" value="SDR_fam"/>
</dbReference>
<proteinExistence type="inferred from homology"/>
<evidence type="ECO:0000313" key="4">
    <source>
        <dbReference type="Proteomes" id="UP000192772"/>
    </source>
</evidence>
<protein>
    <submittedName>
        <fullName evidence="3">Oxidoreductase</fullName>
    </submittedName>
</protein>
<dbReference type="GO" id="GO:0016491">
    <property type="term" value="F:oxidoreductase activity"/>
    <property type="evidence" value="ECO:0007669"/>
    <property type="project" value="UniProtKB-KW"/>
</dbReference>
<dbReference type="STRING" id="81858.BST23_07325"/>